<dbReference type="InterPro" id="IPR013783">
    <property type="entry name" value="Ig-like_fold"/>
</dbReference>
<dbReference type="OrthoDB" id="408320at2759"/>
<dbReference type="InterPro" id="IPR050347">
    <property type="entry name" value="Bact_Beta-galactosidase"/>
</dbReference>
<evidence type="ECO:0000256" key="4">
    <source>
        <dbReference type="ARBA" id="ARBA00022801"/>
    </source>
</evidence>
<dbReference type="EC" id="3.2.1.23" evidence="3"/>
<dbReference type="InterPro" id="IPR014718">
    <property type="entry name" value="GH-type_carb-bd"/>
</dbReference>
<dbReference type="Pfam" id="PF16353">
    <property type="entry name" value="LacZ_4"/>
    <property type="match status" value="1"/>
</dbReference>
<dbReference type="HOGENOM" id="CLU_002346_0_2_1"/>
<dbReference type="SMART" id="SM01038">
    <property type="entry name" value="Bgal_small_N"/>
    <property type="match status" value="1"/>
</dbReference>
<dbReference type="Gene3D" id="2.70.98.10">
    <property type="match status" value="1"/>
</dbReference>
<sequence length="1021" mass="117766">MIDYTKNSLVKVLSDPQTVHTNRLPTRAYYLPSESTLSLNGDWDFSYFETPQEAPIPGDNFEDFKKIRVPGHWQLQGYGRPHYTNVVYPFPVTPPNPPSKNPTGVYRHSFEVPEDWSKKDYEYRLRFEGVDNSYHLFLNGKLIGYNEGSRNAAEFDVSDCIHKTGKNDLVIRVYQWSSSSYIEDQDQWWLSGIFRDVYLLGFNKKGYIKNFQVATDLDKEYKNAELRINLQLNTTSDVKISLHDPTKNLIFEQKFDKLVPSSELKFPVSEPLKWTAESPYLYLLRIEIVDELEAKISCVEQQIGFRTVEMKKGLICVNGVPILIRGVNRHEHHPKFGRSVPFDFVERDLKLMKAHNINAIRTAHYPNHPKFYELANQLGFWVLDEADLECHGFVEAVRIPQNKETQISYDETTRQLFKEAAEFTSNNPLWENAYIDRANQLVHRDCNQPCIIIWSLGNEAFFGRNHAKMAKEIRRNDIQNRPIHYEGDLNAEVADMFSRMYITPDEVLEYTKQKAKPLILCEYAHAMGNGPGLLRQYQDLFYEHEILQGGFVWEWANHGLEDVDSKGNVVYKYGGDFGESPHDGVFILDGLTNSVHDPTPGLVEYKKVIEPVVILIGEEEVSIKNTFDFIDLNEYTAEYTFLEIIGLDRHVLQSGDLDISNLQPKQTRKLALPTLESKPEPGSTVIFHIIIKTKKETRGLRRDHIISWAQRKIQQGSSKILKQPGATLKCKQEGNSLQIDSEGSKLVFDLVKGRINYWGSSKELFLSDEMDQGSLTFWRPSINNDATKDAPYWKSFGLDKMQNHVRDVRVQKQNQFQVTIEVDSFVAPPILAWGFEVKQVYEVLDKKIKLTTSLKPIGHKDEFIPKTIPRLGYQFIISDKLGSNVRWFGRGPGESYSDKKEGQWFDVHRLPLDKLDYSYDYPQENGNHEDTDWVLLESKEEVKGTQAENGAKTFGFKASDSWRVDEAQHPSDIVHDRRFIRLDYKQHGVGTEACGPGPLAEYQFRLNGPIEFEFTLDMITN</sequence>
<dbReference type="PANTHER" id="PTHR46323:SF2">
    <property type="entry name" value="BETA-GALACTOSIDASE"/>
    <property type="match status" value="1"/>
</dbReference>
<comment type="similarity">
    <text evidence="2 7">Belongs to the glycosyl hydrolase 2 family.</text>
</comment>
<dbReference type="PRINTS" id="PR00132">
    <property type="entry name" value="GLHYDRLASE2"/>
</dbReference>
<dbReference type="InterPro" id="IPR006101">
    <property type="entry name" value="Glyco_hydro_2"/>
</dbReference>
<keyword evidence="4 7" id="KW-0378">Hydrolase</keyword>
<evidence type="ECO:0000256" key="2">
    <source>
        <dbReference type="ARBA" id="ARBA00007401"/>
    </source>
</evidence>
<proteinExistence type="inferred from homology"/>
<dbReference type="RefSeq" id="XP_001382569.2">
    <property type="nucleotide sequence ID" value="XM_001382532.1"/>
</dbReference>
<evidence type="ECO:0000256" key="3">
    <source>
        <dbReference type="ARBA" id="ARBA00012756"/>
    </source>
</evidence>
<evidence type="ECO:0000259" key="8">
    <source>
        <dbReference type="SMART" id="SM01038"/>
    </source>
</evidence>
<dbReference type="GO" id="GO:0030246">
    <property type="term" value="F:carbohydrate binding"/>
    <property type="evidence" value="ECO:0007669"/>
    <property type="project" value="InterPro"/>
</dbReference>
<dbReference type="EMBL" id="CP000496">
    <property type="protein sequence ID" value="ABN64540.2"/>
    <property type="molecule type" value="Genomic_DNA"/>
</dbReference>
<dbReference type="SMR" id="A3LPQ6"/>
<dbReference type="InterPro" id="IPR004199">
    <property type="entry name" value="B-gal_small/dom_5"/>
</dbReference>
<dbReference type="SUPFAM" id="SSF49303">
    <property type="entry name" value="beta-Galactosidase/glucuronidase domain"/>
    <property type="match status" value="2"/>
</dbReference>
<accession>A3LPQ6</accession>
<dbReference type="OMA" id="WASAMLD"/>
<name>A3LPQ6_PICST</name>
<dbReference type="SUPFAM" id="SSF74650">
    <property type="entry name" value="Galactose mutarotase-like"/>
    <property type="match status" value="1"/>
</dbReference>
<keyword evidence="5 7" id="KW-0326">Glycosidase</keyword>
<gene>
    <name evidence="9" type="primary">LAC4</name>
    <name evidence="9" type="ORF">PICST_30036</name>
</gene>
<dbReference type="InParanoid" id="A3LPQ6"/>
<keyword evidence="10" id="KW-1185">Reference proteome</keyword>
<evidence type="ECO:0000313" key="10">
    <source>
        <dbReference type="Proteomes" id="UP000002258"/>
    </source>
</evidence>
<dbReference type="Pfam" id="PF02836">
    <property type="entry name" value="Glyco_hydro_2_C"/>
    <property type="match status" value="1"/>
</dbReference>
<dbReference type="PANTHER" id="PTHR46323">
    <property type="entry name" value="BETA-GALACTOSIDASE"/>
    <property type="match status" value="1"/>
</dbReference>
<dbReference type="InterPro" id="IPR011013">
    <property type="entry name" value="Gal_mutarotase_sf_dom"/>
</dbReference>
<evidence type="ECO:0000256" key="7">
    <source>
        <dbReference type="RuleBase" id="RU361154"/>
    </source>
</evidence>
<dbReference type="InterPro" id="IPR006102">
    <property type="entry name" value="Ig-like_GH2"/>
</dbReference>
<evidence type="ECO:0000256" key="5">
    <source>
        <dbReference type="ARBA" id="ARBA00023295"/>
    </source>
</evidence>
<dbReference type="SUPFAM" id="SSF51445">
    <property type="entry name" value="(Trans)glycosidases"/>
    <property type="match status" value="1"/>
</dbReference>
<dbReference type="InterPro" id="IPR006104">
    <property type="entry name" value="Glyco_hydro_2_N"/>
</dbReference>
<dbReference type="GeneID" id="4837088"/>
<dbReference type="eggNOG" id="KOG2024">
    <property type="taxonomic scope" value="Eukaryota"/>
</dbReference>
<dbReference type="GO" id="GO:0004565">
    <property type="term" value="F:beta-galactosidase activity"/>
    <property type="evidence" value="ECO:0007669"/>
    <property type="project" value="UniProtKB-EC"/>
</dbReference>
<dbReference type="InterPro" id="IPR036156">
    <property type="entry name" value="Beta-gal/glucu_dom_sf"/>
</dbReference>
<dbReference type="Pfam" id="PF02929">
    <property type="entry name" value="Bgal_small_N"/>
    <property type="match status" value="1"/>
</dbReference>
<dbReference type="Proteomes" id="UP000002258">
    <property type="component" value="Chromosome 2"/>
</dbReference>
<dbReference type="Gene3D" id="2.60.120.260">
    <property type="entry name" value="Galactose-binding domain-like"/>
    <property type="match status" value="1"/>
</dbReference>
<dbReference type="InterPro" id="IPR032312">
    <property type="entry name" value="LacZ_4"/>
</dbReference>
<dbReference type="Pfam" id="PF02837">
    <property type="entry name" value="Glyco_hydro_2_N"/>
    <property type="match status" value="1"/>
</dbReference>
<dbReference type="InterPro" id="IPR008979">
    <property type="entry name" value="Galactose-bd-like_sf"/>
</dbReference>
<dbReference type="SUPFAM" id="SSF49785">
    <property type="entry name" value="Galactose-binding domain-like"/>
    <property type="match status" value="1"/>
</dbReference>
<dbReference type="GO" id="GO:0005990">
    <property type="term" value="P:lactose catabolic process"/>
    <property type="evidence" value="ECO:0007669"/>
    <property type="project" value="TreeGrafter"/>
</dbReference>
<dbReference type="Gene3D" id="2.60.40.10">
    <property type="entry name" value="Immunoglobulins"/>
    <property type="match status" value="2"/>
</dbReference>
<dbReference type="Gene3D" id="3.20.20.80">
    <property type="entry name" value="Glycosidases"/>
    <property type="match status" value="1"/>
</dbReference>
<dbReference type="KEGG" id="pic:PICST_30036"/>
<dbReference type="STRING" id="322104.A3LPQ6"/>
<organism evidence="9 10">
    <name type="scientific">Scheffersomyces stipitis (strain ATCC 58785 / CBS 6054 / NBRC 10063 / NRRL Y-11545)</name>
    <name type="common">Yeast</name>
    <name type="synonym">Pichia stipitis</name>
    <dbReference type="NCBI Taxonomy" id="322104"/>
    <lineage>
        <taxon>Eukaryota</taxon>
        <taxon>Fungi</taxon>
        <taxon>Dikarya</taxon>
        <taxon>Ascomycota</taxon>
        <taxon>Saccharomycotina</taxon>
        <taxon>Pichiomycetes</taxon>
        <taxon>Debaryomycetaceae</taxon>
        <taxon>Scheffersomyces</taxon>
    </lineage>
</organism>
<reference evidence="9 10" key="1">
    <citation type="journal article" date="2007" name="Nat. Biotechnol.">
        <title>Genome sequence of the lignocellulose-bioconverting and xylose-fermenting yeast Pichia stipitis.</title>
        <authorList>
            <person name="Jeffries T.W."/>
            <person name="Grigoriev I.V."/>
            <person name="Grimwood J."/>
            <person name="Laplaza J.M."/>
            <person name="Aerts A."/>
            <person name="Salamov A."/>
            <person name="Schmutz J."/>
            <person name="Lindquist E."/>
            <person name="Dehal P."/>
            <person name="Shapiro H."/>
            <person name="Jin Y.S."/>
            <person name="Passoth V."/>
            <person name="Richardson P.M."/>
        </authorList>
    </citation>
    <scope>NUCLEOTIDE SEQUENCE [LARGE SCALE GENOMIC DNA]</scope>
    <source>
        <strain evidence="10">ATCC 58785 / CBS 6054 / NBRC 10063 / NRRL Y-11545</strain>
    </source>
</reference>
<dbReference type="GO" id="GO:0009341">
    <property type="term" value="C:beta-galactosidase complex"/>
    <property type="evidence" value="ECO:0007669"/>
    <property type="project" value="InterPro"/>
</dbReference>
<evidence type="ECO:0000256" key="6">
    <source>
        <dbReference type="ARBA" id="ARBA00032230"/>
    </source>
</evidence>
<evidence type="ECO:0000256" key="1">
    <source>
        <dbReference type="ARBA" id="ARBA00001412"/>
    </source>
</evidence>
<dbReference type="InterPro" id="IPR017853">
    <property type="entry name" value="GH"/>
</dbReference>
<feature type="domain" description="Beta galactosidase small chain/" evidence="8">
    <location>
        <begin position="738"/>
        <end position="1017"/>
    </location>
</feature>
<protein>
    <recommendedName>
        <fullName evidence="3">beta-galactosidase</fullName>
        <ecNumber evidence="3">3.2.1.23</ecNumber>
    </recommendedName>
    <alternativeName>
        <fullName evidence="6">Lactase</fullName>
    </alternativeName>
</protein>
<dbReference type="PROSITE" id="PS00719">
    <property type="entry name" value="GLYCOSYL_HYDROL_F2_1"/>
    <property type="match status" value="1"/>
</dbReference>
<dbReference type="AlphaFoldDB" id="A3LPQ6"/>
<dbReference type="InterPro" id="IPR023230">
    <property type="entry name" value="Glyco_hydro_2_CS"/>
</dbReference>
<evidence type="ECO:0000313" key="9">
    <source>
        <dbReference type="EMBL" id="ABN64540.2"/>
    </source>
</evidence>
<comment type="catalytic activity">
    <reaction evidence="1">
        <text>Hydrolysis of terminal non-reducing beta-D-galactose residues in beta-D-galactosides.</text>
        <dbReference type="EC" id="3.2.1.23"/>
    </reaction>
</comment>
<dbReference type="Pfam" id="PF00703">
    <property type="entry name" value="Glyco_hydro_2"/>
    <property type="match status" value="1"/>
</dbReference>
<dbReference type="InterPro" id="IPR006103">
    <property type="entry name" value="Glyco_hydro_2_cat"/>
</dbReference>